<dbReference type="EMBL" id="RXIC02000026">
    <property type="protein sequence ID" value="KAB1204778.1"/>
    <property type="molecule type" value="Genomic_DNA"/>
</dbReference>
<evidence type="ECO:0000256" key="5">
    <source>
        <dbReference type="ARBA" id="ARBA00022801"/>
    </source>
</evidence>
<protein>
    <submittedName>
        <fullName evidence="10">Protein ASPARTIC PROTEASE IN GUARD CELL 2</fullName>
    </submittedName>
</protein>
<dbReference type="SUPFAM" id="SSF50630">
    <property type="entry name" value="Acid proteases"/>
    <property type="match status" value="1"/>
</dbReference>
<dbReference type="CDD" id="cd05472">
    <property type="entry name" value="cnd41_like"/>
    <property type="match status" value="1"/>
</dbReference>
<dbReference type="InterPro" id="IPR032799">
    <property type="entry name" value="TAXi_C"/>
</dbReference>
<accession>A0A6A1UY88</accession>
<feature type="domain" description="Peptidase A1" evidence="9">
    <location>
        <begin position="99"/>
        <end position="438"/>
    </location>
</feature>
<feature type="active site" evidence="7">
    <location>
        <position position="321"/>
    </location>
</feature>
<dbReference type="InterPro" id="IPR033873">
    <property type="entry name" value="CND41-like"/>
</dbReference>
<evidence type="ECO:0000256" key="6">
    <source>
        <dbReference type="ARBA" id="ARBA00023157"/>
    </source>
</evidence>
<evidence type="ECO:0000256" key="2">
    <source>
        <dbReference type="ARBA" id="ARBA00022670"/>
    </source>
</evidence>
<comment type="similarity">
    <text evidence="1">Belongs to the peptidase A1 family.</text>
</comment>
<evidence type="ECO:0000313" key="10">
    <source>
        <dbReference type="EMBL" id="KAB1204778.1"/>
    </source>
</evidence>
<evidence type="ECO:0000256" key="8">
    <source>
        <dbReference type="SAM" id="MobiDB-lite"/>
    </source>
</evidence>
<dbReference type="InterPro" id="IPR021109">
    <property type="entry name" value="Peptidase_aspartic_dom_sf"/>
</dbReference>
<evidence type="ECO:0000313" key="11">
    <source>
        <dbReference type="Proteomes" id="UP000516437"/>
    </source>
</evidence>
<dbReference type="PANTHER" id="PTHR13683">
    <property type="entry name" value="ASPARTYL PROTEASES"/>
    <property type="match status" value="1"/>
</dbReference>
<feature type="compositionally biased region" description="Polar residues" evidence="8">
    <location>
        <begin position="69"/>
        <end position="90"/>
    </location>
</feature>
<keyword evidence="5" id="KW-0378">Hydrolase</keyword>
<keyword evidence="2 10" id="KW-0645">Protease</keyword>
<feature type="compositionally biased region" description="Polar residues" evidence="8">
    <location>
        <begin position="1"/>
        <end position="14"/>
    </location>
</feature>
<feature type="region of interest" description="Disordered" evidence="8">
    <location>
        <begin position="68"/>
        <end position="90"/>
    </location>
</feature>
<keyword evidence="3" id="KW-0732">Signal</keyword>
<feature type="region of interest" description="Disordered" evidence="8">
    <location>
        <begin position="1"/>
        <end position="51"/>
    </location>
</feature>
<evidence type="ECO:0000256" key="7">
    <source>
        <dbReference type="PIRSR" id="PIRSR601461-1"/>
    </source>
</evidence>
<dbReference type="InterPro" id="IPR001461">
    <property type="entry name" value="Aspartic_peptidase_A1"/>
</dbReference>
<evidence type="ECO:0000259" key="9">
    <source>
        <dbReference type="PROSITE" id="PS51767"/>
    </source>
</evidence>
<name>A0A6A1UY88_9ROSI</name>
<keyword evidence="11" id="KW-1185">Reference proteome</keyword>
<keyword evidence="6" id="KW-1015">Disulfide bond</keyword>
<dbReference type="Pfam" id="PF14543">
    <property type="entry name" value="TAXi_N"/>
    <property type="match status" value="1"/>
</dbReference>
<dbReference type="PANTHER" id="PTHR13683:SF750">
    <property type="entry name" value="ASPARTYL PROTEASE AED1"/>
    <property type="match status" value="1"/>
</dbReference>
<feature type="compositionally biased region" description="Basic residues" evidence="8">
    <location>
        <begin position="26"/>
        <end position="35"/>
    </location>
</feature>
<dbReference type="InterPro" id="IPR032861">
    <property type="entry name" value="TAXi_N"/>
</dbReference>
<reference evidence="10 11" key="1">
    <citation type="journal article" date="2019" name="Plant Biotechnol. J.">
        <title>The red bayberry genome and genetic basis of sex determination.</title>
        <authorList>
            <person name="Jia H.M."/>
            <person name="Jia H.J."/>
            <person name="Cai Q.L."/>
            <person name="Wang Y."/>
            <person name="Zhao H.B."/>
            <person name="Yang W.F."/>
            <person name="Wang G.Y."/>
            <person name="Li Y.H."/>
            <person name="Zhan D.L."/>
            <person name="Shen Y.T."/>
            <person name="Niu Q.F."/>
            <person name="Chang L."/>
            <person name="Qiu J."/>
            <person name="Zhao L."/>
            <person name="Xie H.B."/>
            <person name="Fu W.Y."/>
            <person name="Jin J."/>
            <person name="Li X.W."/>
            <person name="Jiao Y."/>
            <person name="Zhou C.C."/>
            <person name="Tu T."/>
            <person name="Chai C.Y."/>
            <person name="Gao J.L."/>
            <person name="Fan L.J."/>
            <person name="van de Weg E."/>
            <person name="Wang J.Y."/>
            <person name="Gao Z.S."/>
        </authorList>
    </citation>
    <scope>NUCLEOTIDE SEQUENCE [LARGE SCALE GENOMIC DNA]</scope>
    <source>
        <tissue evidence="10">Leaves</tissue>
    </source>
</reference>
<evidence type="ECO:0000256" key="4">
    <source>
        <dbReference type="ARBA" id="ARBA00022750"/>
    </source>
</evidence>
<dbReference type="Proteomes" id="UP000516437">
    <property type="component" value="Chromosome 8"/>
</dbReference>
<dbReference type="OrthoDB" id="2747330at2759"/>
<dbReference type="InterPro" id="IPR033121">
    <property type="entry name" value="PEPTIDASE_A1"/>
</dbReference>
<organism evidence="10 11">
    <name type="scientific">Morella rubra</name>
    <name type="common">Chinese bayberry</name>
    <dbReference type="NCBI Taxonomy" id="262757"/>
    <lineage>
        <taxon>Eukaryota</taxon>
        <taxon>Viridiplantae</taxon>
        <taxon>Streptophyta</taxon>
        <taxon>Embryophyta</taxon>
        <taxon>Tracheophyta</taxon>
        <taxon>Spermatophyta</taxon>
        <taxon>Magnoliopsida</taxon>
        <taxon>eudicotyledons</taxon>
        <taxon>Gunneridae</taxon>
        <taxon>Pentapetalae</taxon>
        <taxon>rosids</taxon>
        <taxon>fabids</taxon>
        <taxon>Fagales</taxon>
        <taxon>Myricaceae</taxon>
        <taxon>Morella</taxon>
    </lineage>
</organism>
<dbReference type="Gene3D" id="2.40.70.10">
    <property type="entry name" value="Acid Proteases"/>
    <property type="match status" value="2"/>
</dbReference>
<dbReference type="GO" id="GO:0006508">
    <property type="term" value="P:proteolysis"/>
    <property type="evidence" value="ECO:0007669"/>
    <property type="project" value="UniProtKB-KW"/>
</dbReference>
<gene>
    <name evidence="10" type="ORF">CJ030_MR8G027375</name>
</gene>
<keyword evidence="4" id="KW-0064">Aspartyl protease</keyword>
<dbReference type="AlphaFoldDB" id="A0A6A1UY88"/>
<dbReference type="GO" id="GO:0004190">
    <property type="term" value="F:aspartic-type endopeptidase activity"/>
    <property type="evidence" value="ECO:0007669"/>
    <property type="project" value="UniProtKB-KW"/>
</dbReference>
<dbReference type="FunFam" id="2.40.70.10:FF:000013">
    <property type="entry name" value="Aspartyl protease AED1"/>
    <property type="match status" value="1"/>
</dbReference>
<sequence>MGNTWGASSCGSNELRTKVAGPSKRASLKVVHRHGPCSPLKQSKEETPTPAEILKQDQARVKSIHNRFSKSLSSDDVTEPDASTNIPAKSGSTVGSGNYVVTVGLGTPKKDLTLIFDTGSDLTWTQCQPCARSCYKQNEPIFDSSQSRTYSNVSCSSAICSELAAATGNTPGCSVSTCVYGIQYGDQSFSVGFFGKERLTLTPRDLFGGFLFGCGQNNQGLFGSSAGLLGLGRNQLSIVQQTATKYGRVFSYCLPSNSSSTGHLTFGKGSIGASKAVQFTPLSKSSDGTSFYGLDIVGISVGGRKLPIQASVFSAGGSIIDSGTVITRLPPAAYSSLRTSFRQAMKNYPMTSALSILDTCYDFSKYSTVSFPKIAFSFGGDVNVDLDASGVFYVQSVSQVCLAFAGNNDTSDVAIFGNIQQRRLEVVYDVAGGRVGFGPAGC</sequence>
<feature type="active site" evidence="7">
    <location>
        <position position="117"/>
    </location>
</feature>
<proteinExistence type="inferred from homology"/>
<dbReference type="PROSITE" id="PS51767">
    <property type="entry name" value="PEPTIDASE_A1"/>
    <property type="match status" value="1"/>
</dbReference>
<dbReference type="Pfam" id="PF14541">
    <property type="entry name" value="TAXi_C"/>
    <property type="match status" value="1"/>
</dbReference>
<evidence type="ECO:0000256" key="1">
    <source>
        <dbReference type="ARBA" id="ARBA00007447"/>
    </source>
</evidence>
<dbReference type="PRINTS" id="PR00792">
    <property type="entry name" value="PEPSIN"/>
</dbReference>
<comment type="caution">
    <text evidence="10">The sequence shown here is derived from an EMBL/GenBank/DDBJ whole genome shotgun (WGS) entry which is preliminary data.</text>
</comment>
<evidence type="ECO:0000256" key="3">
    <source>
        <dbReference type="ARBA" id="ARBA00022729"/>
    </source>
</evidence>
<dbReference type="FunFam" id="2.40.70.10:FF:000021">
    <property type="entry name" value="Aspartyl protease AED1"/>
    <property type="match status" value="1"/>
</dbReference>